<dbReference type="RefSeq" id="WP_186558857.1">
    <property type="nucleotide sequence ID" value="NZ_JACNMF010000001.1"/>
</dbReference>
<organism evidence="2 3">
    <name type="scientific">Hyunsoonleella aquatilis</name>
    <dbReference type="NCBI Taxonomy" id="2762758"/>
    <lineage>
        <taxon>Bacteria</taxon>
        <taxon>Pseudomonadati</taxon>
        <taxon>Bacteroidota</taxon>
        <taxon>Flavobacteriia</taxon>
        <taxon>Flavobacteriales</taxon>
        <taxon>Flavobacteriaceae</taxon>
    </lineage>
</organism>
<comment type="caution">
    <text evidence="2">The sequence shown here is derived from an EMBL/GenBank/DDBJ whole genome shotgun (WGS) entry which is preliminary data.</text>
</comment>
<evidence type="ECO:0000259" key="1">
    <source>
        <dbReference type="Pfam" id="PF00535"/>
    </source>
</evidence>
<dbReference type="SUPFAM" id="SSF53448">
    <property type="entry name" value="Nucleotide-diphospho-sugar transferases"/>
    <property type="match status" value="1"/>
</dbReference>
<dbReference type="CDD" id="cd00761">
    <property type="entry name" value="Glyco_tranf_GTA_type"/>
    <property type="match status" value="1"/>
</dbReference>
<dbReference type="EMBL" id="JACNMF010000001">
    <property type="protein sequence ID" value="MBC3757453.1"/>
    <property type="molecule type" value="Genomic_DNA"/>
</dbReference>
<reference evidence="2" key="1">
    <citation type="submission" date="2020-08" db="EMBL/GenBank/DDBJ databases">
        <title>Hyunsoonleella sp. strain SJ7 genome sequencing and assembly.</title>
        <authorList>
            <person name="Kim I."/>
        </authorList>
    </citation>
    <scope>NUCLEOTIDE SEQUENCE</scope>
    <source>
        <strain evidence="2">SJ7</strain>
    </source>
</reference>
<dbReference type="Proteomes" id="UP000656244">
    <property type="component" value="Unassembled WGS sequence"/>
</dbReference>
<dbReference type="Pfam" id="PF00535">
    <property type="entry name" value="Glycos_transf_2"/>
    <property type="match status" value="1"/>
</dbReference>
<evidence type="ECO:0000313" key="3">
    <source>
        <dbReference type="Proteomes" id="UP000656244"/>
    </source>
</evidence>
<dbReference type="AlphaFoldDB" id="A0A923HCB4"/>
<keyword evidence="3" id="KW-1185">Reference proteome</keyword>
<proteinExistence type="predicted"/>
<sequence length="284" mass="32985">MLSILIPTYNYDVTALVEELYQQCVDCSIQFEILVFDDGSNSSLNSQNKSIKNLNNCEFKSLEKNIGRSAIRNLLAKHSRFENLLFLDSDVLPESSNFIQNYVNCKQMDVVSGRIVETKTPPKKPKRLRWLYTKKRERSEITSANFLIKKELIVQNKFNESLKSYGYEDVFFFNALRRMGIQINTIKNPVIHLGNDDANDFLLKTNSALDNLMLSIKNNDTKAEHHRIAKTFLWFFKLGLVGLISKLFLIAKPLLIQNFNSSYPLIFLYDFYRLGYFSTLKTKK</sequence>
<name>A0A923HCB4_9FLAO</name>
<protein>
    <submittedName>
        <fullName evidence="2">Glycosyltransferase family 2 protein</fullName>
    </submittedName>
</protein>
<gene>
    <name evidence="2" type="ORF">H7U19_03485</name>
</gene>
<dbReference type="InterPro" id="IPR029044">
    <property type="entry name" value="Nucleotide-diphossugar_trans"/>
</dbReference>
<evidence type="ECO:0000313" key="2">
    <source>
        <dbReference type="EMBL" id="MBC3757453.1"/>
    </source>
</evidence>
<dbReference type="Gene3D" id="3.90.550.10">
    <property type="entry name" value="Spore Coat Polysaccharide Biosynthesis Protein SpsA, Chain A"/>
    <property type="match status" value="1"/>
</dbReference>
<feature type="domain" description="Glycosyltransferase 2-like" evidence="1">
    <location>
        <begin position="3"/>
        <end position="129"/>
    </location>
</feature>
<dbReference type="InterPro" id="IPR001173">
    <property type="entry name" value="Glyco_trans_2-like"/>
</dbReference>
<accession>A0A923HCB4</accession>